<proteinExistence type="predicted"/>
<comment type="caution">
    <text evidence="1">The sequence shown here is derived from an EMBL/GenBank/DDBJ whole genome shotgun (WGS) entry which is preliminary data.</text>
</comment>
<reference evidence="1 2" key="1">
    <citation type="journal article" date="2022" name="G3 (Bethesda)">
        <title>Whole-genome sequence and methylome profiling of the almond [Prunus dulcis (Mill.) D.A. Webb] cultivar 'Nonpareil'.</title>
        <authorList>
            <person name="D'Amico-Willman K.M."/>
            <person name="Ouma W.Z."/>
            <person name="Meulia T."/>
            <person name="Sideli G.M."/>
            <person name="Gradziel T.M."/>
            <person name="Fresnedo-Ramirez J."/>
        </authorList>
    </citation>
    <scope>NUCLEOTIDE SEQUENCE [LARGE SCALE GENOMIC DNA]</scope>
    <source>
        <strain evidence="1">Clone GOH B32 T37-40</strain>
    </source>
</reference>
<dbReference type="AlphaFoldDB" id="A0AAD4UP80"/>
<organism evidence="1 2">
    <name type="scientific">Prunus dulcis</name>
    <name type="common">Almond</name>
    <name type="synonym">Amygdalus dulcis</name>
    <dbReference type="NCBI Taxonomy" id="3755"/>
    <lineage>
        <taxon>Eukaryota</taxon>
        <taxon>Viridiplantae</taxon>
        <taxon>Streptophyta</taxon>
        <taxon>Embryophyta</taxon>
        <taxon>Tracheophyta</taxon>
        <taxon>Spermatophyta</taxon>
        <taxon>Magnoliopsida</taxon>
        <taxon>eudicotyledons</taxon>
        <taxon>Gunneridae</taxon>
        <taxon>Pentapetalae</taxon>
        <taxon>rosids</taxon>
        <taxon>fabids</taxon>
        <taxon>Rosales</taxon>
        <taxon>Rosaceae</taxon>
        <taxon>Amygdaloideae</taxon>
        <taxon>Amygdaleae</taxon>
        <taxon>Prunus</taxon>
    </lineage>
</organism>
<dbReference type="Proteomes" id="UP001054821">
    <property type="component" value="Unassembled WGS sequence"/>
</dbReference>
<keyword evidence="2" id="KW-1185">Reference proteome</keyword>
<name>A0AAD4UP80_PRUDU</name>
<protein>
    <submittedName>
        <fullName evidence="1">Uncharacterized protein</fullName>
    </submittedName>
</protein>
<gene>
    <name evidence="1" type="ORF">L3X38_000049</name>
</gene>
<dbReference type="EMBL" id="JAJFAZ020000068">
    <property type="protein sequence ID" value="KAI5311220.1"/>
    <property type="molecule type" value="Genomic_DNA"/>
</dbReference>
<evidence type="ECO:0000313" key="1">
    <source>
        <dbReference type="EMBL" id="KAI5311220.1"/>
    </source>
</evidence>
<evidence type="ECO:0000313" key="2">
    <source>
        <dbReference type="Proteomes" id="UP001054821"/>
    </source>
</evidence>
<sequence>MPTPKRSVIWWQQTPLICRAQAPGPETASQVVMMQWEDEGDDGEDESPLIIRKRKGMTKIEAEPEIEVVVEPHSSPVETAQASQAKRVKTFVQKRKTHEVPLPRLVTSKDKERRWKRVRNVNAGTVEDLTRFETVGSSPTPALSRASIMANPRIHELAEKPGSSLHVVLQTVSKLLPYGSC</sequence>
<accession>A0AAD4UP80</accession>